<dbReference type="CDD" id="cd00268">
    <property type="entry name" value="DEADc"/>
    <property type="match status" value="1"/>
</dbReference>
<evidence type="ECO:0000256" key="4">
    <source>
        <dbReference type="ARBA" id="ARBA00022806"/>
    </source>
</evidence>
<dbReference type="AlphaFoldDB" id="A0A0N4ZSF8"/>
<sequence>MHLDNNTNSEGQKREYCSNGASRGGAKIIKTFSSRNTTQNLGNNRFNNTSNIGAYENNPLIKSGRVSLDKTYNSRTNSKFNNMIPTTYETRDISIVFEEDRQNAKHYDMLEETDDDIIVTGTNCDTPICFKTWEDMELDPRLMENIKKSGYIKPRRIQAFSFPLITAGYDIKGQAETGSGKTAAFLLPIIDKMLKLKFVSMRRTPYALVITPTRELALQIHEQAKKFCLNTPYECAKLYGQLEKSSLNRELDGGCDILIGTPGKLKDFTKNLQINFSKLAFVVIDEADRLLEFNFANDVNEIINSPLCTPISKRQNLLFFATITKELERYSMDWMRKEVATIKNKRENEVNNKIHHNIINVQGLSKNKLVVDLLIDEQKQAEESDLSLRKTLVFVERKKVCNILALMLMNYGIKSASLNGDRLQKDREKAINEFRSGQITVLVATDVAARGIDIFDLDHVIVVDLPKDDFMTYVHRVGRTGRLKKGTATTFYNPETDYDFKDNLIEMLQNLGQDVPDFLQQ</sequence>
<proteinExistence type="inferred from homology"/>
<keyword evidence="3 7" id="KW-0378">Hydrolase</keyword>
<evidence type="ECO:0000313" key="13">
    <source>
        <dbReference type="WBParaSite" id="PTRK_0001143800.1"/>
    </source>
</evidence>
<accession>A0A0N4ZSF8</accession>
<evidence type="ECO:0000259" key="11">
    <source>
        <dbReference type="PROSITE" id="PS51195"/>
    </source>
</evidence>
<feature type="region of interest" description="Disordered" evidence="8">
    <location>
        <begin position="1"/>
        <end position="21"/>
    </location>
</feature>
<evidence type="ECO:0000313" key="12">
    <source>
        <dbReference type="Proteomes" id="UP000038045"/>
    </source>
</evidence>
<comment type="similarity">
    <text evidence="7">Belongs to the DEAD box helicase family.</text>
</comment>
<evidence type="ECO:0000256" key="6">
    <source>
        <dbReference type="PROSITE-ProRule" id="PRU00552"/>
    </source>
</evidence>
<dbReference type="PANTHER" id="PTHR47959:SF1">
    <property type="entry name" value="ATP-DEPENDENT RNA HELICASE DBPA"/>
    <property type="match status" value="1"/>
</dbReference>
<dbReference type="InterPro" id="IPR001650">
    <property type="entry name" value="Helicase_C-like"/>
</dbReference>
<evidence type="ECO:0000256" key="3">
    <source>
        <dbReference type="ARBA" id="ARBA00022801"/>
    </source>
</evidence>
<protein>
    <recommendedName>
        <fullName evidence="1">RNA helicase</fullName>
        <ecNumber evidence="1">3.6.4.13</ecNumber>
    </recommendedName>
</protein>
<feature type="domain" description="DEAD-box RNA helicase Q" evidence="11">
    <location>
        <begin position="131"/>
        <end position="159"/>
    </location>
</feature>
<dbReference type="GO" id="GO:0005829">
    <property type="term" value="C:cytosol"/>
    <property type="evidence" value="ECO:0007669"/>
    <property type="project" value="TreeGrafter"/>
</dbReference>
<dbReference type="PROSITE" id="PS51195">
    <property type="entry name" value="Q_MOTIF"/>
    <property type="match status" value="1"/>
</dbReference>
<dbReference type="Gene3D" id="3.40.50.300">
    <property type="entry name" value="P-loop containing nucleotide triphosphate hydrolases"/>
    <property type="match status" value="2"/>
</dbReference>
<dbReference type="PROSITE" id="PS00039">
    <property type="entry name" value="DEAD_ATP_HELICASE"/>
    <property type="match status" value="1"/>
</dbReference>
<dbReference type="InterPro" id="IPR027417">
    <property type="entry name" value="P-loop_NTPase"/>
</dbReference>
<feature type="compositionally biased region" description="Polar residues" evidence="8">
    <location>
        <begin position="1"/>
        <end position="10"/>
    </location>
</feature>
<dbReference type="InterPro" id="IPR000629">
    <property type="entry name" value="RNA-helicase_DEAD-box_CS"/>
</dbReference>
<evidence type="ECO:0000256" key="2">
    <source>
        <dbReference type="ARBA" id="ARBA00022741"/>
    </source>
</evidence>
<dbReference type="InterPro" id="IPR044742">
    <property type="entry name" value="DEAD/DEAH_RhlB"/>
</dbReference>
<dbReference type="GO" id="GO:0016787">
    <property type="term" value="F:hydrolase activity"/>
    <property type="evidence" value="ECO:0007669"/>
    <property type="project" value="UniProtKB-KW"/>
</dbReference>
<dbReference type="Pfam" id="PF00270">
    <property type="entry name" value="DEAD"/>
    <property type="match status" value="1"/>
</dbReference>
<keyword evidence="2 7" id="KW-0547">Nucleotide-binding</keyword>
<dbReference type="SMART" id="SM00490">
    <property type="entry name" value="HELICc"/>
    <property type="match status" value="1"/>
</dbReference>
<organism evidence="12 13">
    <name type="scientific">Parastrongyloides trichosuri</name>
    <name type="common">Possum-specific nematode worm</name>
    <dbReference type="NCBI Taxonomy" id="131310"/>
    <lineage>
        <taxon>Eukaryota</taxon>
        <taxon>Metazoa</taxon>
        <taxon>Ecdysozoa</taxon>
        <taxon>Nematoda</taxon>
        <taxon>Chromadorea</taxon>
        <taxon>Rhabditida</taxon>
        <taxon>Tylenchina</taxon>
        <taxon>Panagrolaimomorpha</taxon>
        <taxon>Strongyloidoidea</taxon>
        <taxon>Strongyloididae</taxon>
        <taxon>Parastrongyloides</taxon>
    </lineage>
</organism>
<evidence type="ECO:0000256" key="1">
    <source>
        <dbReference type="ARBA" id="ARBA00012552"/>
    </source>
</evidence>
<dbReference type="GO" id="GO:0003676">
    <property type="term" value="F:nucleic acid binding"/>
    <property type="evidence" value="ECO:0007669"/>
    <property type="project" value="InterPro"/>
</dbReference>
<dbReference type="SMART" id="SM00487">
    <property type="entry name" value="DEXDc"/>
    <property type="match status" value="1"/>
</dbReference>
<evidence type="ECO:0000259" key="9">
    <source>
        <dbReference type="PROSITE" id="PS51192"/>
    </source>
</evidence>
<dbReference type="GO" id="GO:0003724">
    <property type="term" value="F:RNA helicase activity"/>
    <property type="evidence" value="ECO:0007669"/>
    <property type="project" value="UniProtKB-EC"/>
</dbReference>
<dbReference type="PANTHER" id="PTHR47959">
    <property type="entry name" value="ATP-DEPENDENT RNA HELICASE RHLE-RELATED"/>
    <property type="match status" value="1"/>
</dbReference>
<dbReference type="Proteomes" id="UP000038045">
    <property type="component" value="Unplaced"/>
</dbReference>
<keyword evidence="5 7" id="KW-0067">ATP-binding</keyword>
<evidence type="ECO:0000256" key="5">
    <source>
        <dbReference type="ARBA" id="ARBA00022840"/>
    </source>
</evidence>
<feature type="domain" description="Helicase ATP-binding" evidence="9">
    <location>
        <begin position="162"/>
        <end position="341"/>
    </location>
</feature>
<dbReference type="InterPro" id="IPR014001">
    <property type="entry name" value="Helicase_ATP-bd"/>
</dbReference>
<evidence type="ECO:0000256" key="7">
    <source>
        <dbReference type="RuleBase" id="RU000492"/>
    </source>
</evidence>
<dbReference type="InterPro" id="IPR050079">
    <property type="entry name" value="DEAD_box_RNA_helicase"/>
</dbReference>
<dbReference type="WBParaSite" id="PTRK_0001143800.1">
    <property type="protein sequence ID" value="PTRK_0001143800.1"/>
    <property type="gene ID" value="PTRK_0001143800"/>
</dbReference>
<evidence type="ECO:0000256" key="8">
    <source>
        <dbReference type="SAM" id="MobiDB-lite"/>
    </source>
</evidence>
<keyword evidence="12" id="KW-1185">Reference proteome</keyword>
<evidence type="ECO:0000259" key="10">
    <source>
        <dbReference type="PROSITE" id="PS51194"/>
    </source>
</evidence>
<dbReference type="EC" id="3.6.4.13" evidence="1"/>
<reference evidence="13" key="1">
    <citation type="submission" date="2017-02" db="UniProtKB">
        <authorList>
            <consortium name="WormBaseParasite"/>
        </authorList>
    </citation>
    <scope>IDENTIFICATION</scope>
</reference>
<dbReference type="GO" id="GO:0043186">
    <property type="term" value="C:P granule"/>
    <property type="evidence" value="ECO:0007669"/>
    <property type="project" value="UniProtKB-ARBA"/>
</dbReference>
<dbReference type="CDD" id="cd18787">
    <property type="entry name" value="SF2_C_DEAD"/>
    <property type="match status" value="1"/>
</dbReference>
<feature type="domain" description="Helicase C-terminal" evidence="10">
    <location>
        <begin position="369"/>
        <end position="521"/>
    </location>
</feature>
<dbReference type="InterPro" id="IPR014014">
    <property type="entry name" value="RNA_helicase_DEAD_Q_motif"/>
</dbReference>
<dbReference type="PROSITE" id="PS51192">
    <property type="entry name" value="HELICASE_ATP_BIND_1"/>
    <property type="match status" value="1"/>
</dbReference>
<keyword evidence="4 7" id="KW-0347">Helicase</keyword>
<dbReference type="SUPFAM" id="SSF52540">
    <property type="entry name" value="P-loop containing nucleoside triphosphate hydrolases"/>
    <property type="match status" value="1"/>
</dbReference>
<name>A0A0N4ZSF8_PARTI</name>
<dbReference type="STRING" id="131310.A0A0N4ZSF8"/>
<feature type="short sequence motif" description="Q motif" evidence="6">
    <location>
        <begin position="131"/>
        <end position="159"/>
    </location>
</feature>
<dbReference type="InterPro" id="IPR011545">
    <property type="entry name" value="DEAD/DEAH_box_helicase_dom"/>
</dbReference>
<dbReference type="PROSITE" id="PS51194">
    <property type="entry name" value="HELICASE_CTER"/>
    <property type="match status" value="1"/>
</dbReference>
<dbReference type="Pfam" id="PF00271">
    <property type="entry name" value="Helicase_C"/>
    <property type="match status" value="1"/>
</dbReference>
<dbReference type="GO" id="GO:0005524">
    <property type="term" value="F:ATP binding"/>
    <property type="evidence" value="ECO:0007669"/>
    <property type="project" value="UniProtKB-KW"/>
</dbReference>